<dbReference type="CDD" id="cd10933">
    <property type="entry name" value="CE4_u9"/>
    <property type="match status" value="1"/>
</dbReference>
<dbReference type="InterPro" id="IPR011330">
    <property type="entry name" value="Glyco_hydro/deAcase_b/a-brl"/>
</dbReference>
<evidence type="ECO:0000256" key="1">
    <source>
        <dbReference type="SAM" id="MobiDB-lite"/>
    </source>
</evidence>
<dbReference type="Gene3D" id="3.20.20.370">
    <property type="entry name" value="Glycoside hydrolase/deacetylase"/>
    <property type="match status" value="1"/>
</dbReference>
<gene>
    <name evidence="2" type="ORF">HME9302_01818</name>
</gene>
<protein>
    <recommendedName>
        <fullName evidence="4">Polysaccharide deacetylase</fullName>
    </recommendedName>
</protein>
<dbReference type="OrthoDB" id="7419255at2"/>
<dbReference type="GO" id="GO:0005975">
    <property type="term" value="P:carbohydrate metabolic process"/>
    <property type="evidence" value="ECO:0007669"/>
    <property type="project" value="InterPro"/>
</dbReference>
<dbReference type="RefSeq" id="WP_115366736.1">
    <property type="nucleotide sequence ID" value="NZ_QBKA01000002.1"/>
</dbReference>
<feature type="region of interest" description="Disordered" evidence="1">
    <location>
        <begin position="280"/>
        <end position="302"/>
    </location>
</feature>
<sequence>MTKVYITIDTEYSAALAIAAAGGGQADNYARSIACETPGGAVGIEYQMDVMDAHGLKGVFFVDPLPALLWGTKAIADIVQPIVGRGHDVQLHIHTEWLEIAGNLSFLDDRTGRNMADFSYDDQLEILRYGRRILLEAGAPTPVAFRAGNYGANDDTLRALRWAGLRYDTSHSPAIPDGDCSISLGADDQRTVNHAGAIEVPVGCIRSFGRSLRHAQVTALSAWELLAAIRTARDGGAASFTVVSHSFELLSRDRSTINRIVKRRFERFCAGIARMQGVTTGTYADDPPQVARAGGPRPVLPHSEVRTGLRVAEQLAGNILYGRG</sequence>
<dbReference type="Proteomes" id="UP000253727">
    <property type="component" value="Unassembled WGS sequence"/>
</dbReference>
<accession>A0A369QAP8</accession>
<dbReference type="EMBL" id="QBKA01000002">
    <property type="protein sequence ID" value="RDC60605.1"/>
    <property type="molecule type" value="Genomic_DNA"/>
</dbReference>
<evidence type="ECO:0000313" key="2">
    <source>
        <dbReference type="EMBL" id="RDC60605.1"/>
    </source>
</evidence>
<comment type="caution">
    <text evidence="2">The sequence shown here is derived from an EMBL/GenBank/DDBJ whole genome shotgun (WGS) entry which is preliminary data.</text>
</comment>
<evidence type="ECO:0008006" key="4">
    <source>
        <dbReference type="Google" id="ProtNLM"/>
    </source>
</evidence>
<dbReference type="AlphaFoldDB" id="A0A369QAP8"/>
<organism evidence="2 3">
    <name type="scientific">Alteripontixanthobacter maritimus</name>
    <dbReference type="NCBI Taxonomy" id="2161824"/>
    <lineage>
        <taxon>Bacteria</taxon>
        <taxon>Pseudomonadati</taxon>
        <taxon>Pseudomonadota</taxon>
        <taxon>Alphaproteobacteria</taxon>
        <taxon>Sphingomonadales</taxon>
        <taxon>Erythrobacteraceae</taxon>
        <taxon>Alteripontixanthobacter</taxon>
    </lineage>
</organism>
<reference evidence="2 3" key="1">
    <citation type="submission" date="2018-04" db="EMBL/GenBank/DDBJ databases">
        <title>Altererythrobacter sp. HME9302 genome sequencing and assembly.</title>
        <authorList>
            <person name="Kang H."/>
            <person name="Kim H."/>
            <person name="Joh K."/>
        </authorList>
    </citation>
    <scope>NUCLEOTIDE SEQUENCE [LARGE SCALE GENOMIC DNA]</scope>
    <source>
        <strain evidence="2 3">HME9302</strain>
    </source>
</reference>
<proteinExistence type="predicted"/>
<keyword evidence="3" id="KW-1185">Reference proteome</keyword>
<dbReference type="SUPFAM" id="SSF88713">
    <property type="entry name" value="Glycoside hydrolase/deacetylase"/>
    <property type="match status" value="1"/>
</dbReference>
<evidence type="ECO:0000313" key="3">
    <source>
        <dbReference type="Proteomes" id="UP000253727"/>
    </source>
</evidence>
<name>A0A369QAP8_9SPHN</name>